<dbReference type="EMBL" id="FOXQ01000006">
    <property type="protein sequence ID" value="SFQ20063.1"/>
    <property type="molecule type" value="Genomic_DNA"/>
</dbReference>
<name>A0A1I5WJW0_9BACT</name>
<dbReference type="NCBIfam" id="TIGR01730">
    <property type="entry name" value="RND_mfp"/>
    <property type="match status" value="1"/>
</dbReference>
<dbReference type="RefSeq" id="WP_090658649.1">
    <property type="nucleotide sequence ID" value="NZ_FOXQ01000006.1"/>
</dbReference>
<evidence type="ECO:0000259" key="5">
    <source>
        <dbReference type="Pfam" id="PF25944"/>
    </source>
</evidence>
<sequence length="373" mass="41483">MNIKPIIYCAIIIVITGCSSNTENKKQKEIPVLPVIQLKPEDTSLQNGYVADVQAVQNVEIRSKLQGYLEKIYVDEGKPVSKGQPLFKLNDQQFQLDLAKARAGVADAKAAVHASELEIKRIQLLVDKKVISKTELELAQSKLKGAQARLNEQQAIEDEAALHLSHTLIRAPFNGVIDRIPLKLGSLINEGDLLTTVSDLSEVLAYFRVSENEYLEYVRNLQTNKNLPDNNVKLILSDGSVYGSSGKIETMEGEFDQGTGSIAFRARFPNPDKILKHGSTGKISITTQVHNALMVPQKAVFDIQDKNYVFVLNTDSTVKMKTFVPRTRIDRYFVVQSGLKSGDKIVYEGVQNIRDGMRIEPRMLAADSLLATR</sequence>
<dbReference type="Proteomes" id="UP000199031">
    <property type="component" value="Unassembled WGS sequence"/>
</dbReference>
<dbReference type="Gene3D" id="1.10.287.470">
    <property type="entry name" value="Helix hairpin bin"/>
    <property type="match status" value="1"/>
</dbReference>
<evidence type="ECO:0000259" key="3">
    <source>
        <dbReference type="Pfam" id="PF25876"/>
    </source>
</evidence>
<organism evidence="7 8">
    <name type="scientific">Parafilimonas terrae</name>
    <dbReference type="NCBI Taxonomy" id="1465490"/>
    <lineage>
        <taxon>Bacteria</taxon>
        <taxon>Pseudomonadati</taxon>
        <taxon>Bacteroidota</taxon>
        <taxon>Chitinophagia</taxon>
        <taxon>Chitinophagales</taxon>
        <taxon>Chitinophagaceae</taxon>
        <taxon>Parafilimonas</taxon>
    </lineage>
</organism>
<keyword evidence="8" id="KW-1185">Reference proteome</keyword>
<dbReference type="Gene3D" id="2.40.50.100">
    <property type="match status" value="1"/>
</dbReference>
<dbReference type="InterPro" id="IPR058627">
    <property type="entry name" value="MdtA-like_C"/>
</dbReference>
<dbReference type="AlphaFoldDB" id="A0A1I5WJW0"/>
<dbReference type="Pfam" id="PF25917">
    <property type="entry name" value="BSH_RND"/>
    <property type="match status" value="1"/>
</dbReference>
<proteinExistence type="inferred from homology"/>
<dbReference type="InterPro" id="IPR058626">
    <property type="entry name" value="MdtA-like_b-barrel"/>
</dbReference>
<evidence type="ECO:0000313" key="7">
    <source>
        <dbReference type="EMBL" id="SFQ20063.1"/>
    </source>
</evidence>
<dbReference type="InterPro" id="IPR006143">
    <property type="entry name" value="RND_pump_MFP"/>
</dbReference>
<protein>
    <submittedName>
        <fullName evidence="7">Membrane fusion protein, multidrug efflux system</fullName>
    </submittedName>
</protein>
<comment type="subcellular location">
    <subcellularLocation>
        <location evidence="1">Cell envelope</location>
    </subcellularLocation>
</comment>
<dbReference type="OrthoDB" id="9801814at2"/>
<dbReference type="Pfam" id="PF25967">
    <property type="entry name" value="RND-MFP_C"/>
    <property type="match status" value="1"/>
</dbReference>
<dbReference type="Gene3D" id="2.40.30.170">
    <property type="match status" value="1"/>
</dbReference>
<dbReference type="GO" id="GO:0005886">
    <property type="term" value="C:plasma membrane"/>
    <property type="evidence" value="ECO:0007669"/>
    <property type="project" value="TreeGrafter"/>
</dbReference>
<dbReference type="GO" id="GO:0022857">
    <property type="term" value="F:transmembrane transporter activity"/>
    <property type="evidence" value="ECO:0007669"/>
    <property type="project" value="InterPro"/>
</dbReference>
<evidence type="ECO:0000256" key="1">
    <source>
        <dbReference type="ARBA" id="ARBA00004196"/>
    </source>
</evidence>
<feature type="domain" description="Multidrug resistance protein MdtA-like beta-barrel" evidence="5">
    <location>
        <begin position="206"/>
        <end position="286"/>
    </location>
</feature>
<dbReference type="PANTHER" id="PTHR30158">
    <property type="entry name" value="ACRA/E-RELATED COMPONENT OF DRUG EFFLUX TRANSPORTER"/>
    <property type="match status" value="1"/>
</dbReference>
<feature type="domain" description="Multidrug resistance protein MdtA-like barrel-sandwich hybrid" evidence="4">
    <location>
        <begin position="58"/>
        <end position="195"/>
    </location>
</feature>
<dbReference type="Pfam" id="PF25944">
    <property type="entry name" value="Beta-barrel_RND"/>
    <property type="match status" value="1"/>
</dbReference>
<dbReference type="SUPFAM" id="SSF111369">
    <property type="entry name" value="HlyD-like secretion proteins"/>
    <property type="match status" value="1"/>
</dbReference>
<evidence type="ECO:0000313" key="8">
    <source>
        <dbReference type="Proteomes" id="UP000199031"/>
    </source>
</evidence>
<dbReference type="GO" id="GO:0030313">
    <property type="term" value="C:cell envelope"/>
    <property type="evidence" value="ECO:0007669"/>
    <property type="project" value="UniProtKB-SubCell"/>
</dbReference>
<feature type="domain" description="Multidrug resistance protein MdtA-like C-terminal permuted SH3" evidence="6">
    <location>
        <begin position="291"/>
        <end position="351"/>
    </location>
</feature>
<feature type="domain" description="Multidrug resistance protein MdtA-like alpha-helical hairpin" evidence="3">
    <location>
        <begin position="98"/>
        <end position="167"/>
    </location>
</feature>
<reference evidence="7 8" key="1">
    <citation type="submission" date="2016-10" db="EMBL/GenBank/DDBJ databases">
        <authorList>
            <person name="de Groot N.N."/>
        </authorList>
    </citation>
    <scope>NUCLEOTIDE SEQUENCE [LARGE SCALE GENOMIC DNA]</scope>
    <source>
        <strain evidence="7 8">DSM 28286</strain>
    </source>
</reference>
<dbReference type="STRING" id="1465490.SAMN05444277_106244"/>
<accession>A0A1I5WJW0</accession>
<evidence type="ECO:0000256" key="2">
    <source>
        <dbReference type="ARBA" id="ARBA00009477"/>
    </source>
</evidence>
<dbReference type="PROSITE" id="PS51257">
    <property type="entry name" value="PROKAR_LIPOPROTEIN"/>
    <property type="match status" value="1"/>
</dbReference>
<dbReference type="InterPro" id="IPR058624">
    <property type="entry name" value="MdtA-like_HH"/>
</dbReference>
<dbReference type="InterPro" id="IPR058625">
    <property type="entry name" value="MdtA-like_BSH"/>
</dbReference>
<dbReference type="PANTHER" id="PTHR30158:SF23">
    <property type="entry name" value="MULTIDRUG RESISTANCE PROTEIN MEXA"/>
    <property type="match status" value="1"/>
</dbReference>
<dbReference type="Pfam" id="PF25876">
    <property type="entry name" value="HH_MFP_RND"/>
    <property type="match status" value="1"/>
</dbReference>
<gene>
    <name evidence="7" type="ORF">SAMN05444277_106244</name>
</gene>
<evidence type="ECO:0000259" key="4">
    <source>
        <dbReference type="Pfam" id="PF25917"/>
    </source>
</evidence>
<dbReference type="GO" id="GO:0046677">
    <property type="term" value="P:response to antibiotic"/>
    <property type="evidence" value="ECO:0007669"/>
    <property type="project" value="TreeGrafter"/>
</dbReference>
<comment type="similarity">
    <text evidence="2">Belongs to the membrane fusion protein (MFP) (TC 8.A.1) family.</text>
</comment>
<dbReference type="Gene3D" id="2.40.420.20">
    <property type="match status" value="1"/>
</dbReference>
<evidence type="ECO:0000259" key="6">
    <source>
        <dbReference type="Pfam" id="PF25967"/>
    </source>
</evidence>